<comment type="cofactor">
    <cofactor evidence="5">
        <name>[2Fe-2S] cluster</name>
        <dbReference type="ChEBI" id="CHEBI:190135"/>
    </cofactor>
</comment>
<keyword evidence="4" id="KW-0411">Iron-sulfur</keyword>
<evidence type="ECO:0000256" key="4">
    <source>
        <dbReference type="ARBA" id="ARBA00023014"/>
    </source>
</evidence>
<dbReference type="CDD" id="cd03467">
    <property type="entry name" value="Rieske"/>
    <property type="match status" value="1"/>
</dbReference>
<accession>A0A1H5YYC1</accession>
<keyword evidence="3" id="KW-0408">Iron</keyword>
<evidence type="ECO:0000256" key="5">
    <source>
        <dbReference type="ARBA" id="ARBA00034078"/>
    </source>
</evidence>
<organism evidence="8 9">
    <name type="scientific">Algoriphagus boritolerans DSM 17298 = JCM 18970</name>
    <dbReference type="NCBI Taxonomy" id="1120964"/>
    <lineage>
        <taxon>Bacteria</taxon>
        <taxon>Pseudomonadati</taxon>
        <taxon>Bacteroidota</taxon>
        <taxon>Cytophagia</taxon>
        <taxon>Cytophagales</taxon>
        <taxon>Cyclobacteriaceae</taxon>
        <taxon>Algoriphagus</taxon>
    </lineage>
</organism>
<dbReference type="Pfam" id="PF00355">
    <property type="entry name" value="Rieske"/>
    <property type="match status" value="1"/>
</dbReference>
<dbReference type="InterPro" id="IPR036922">
    <property type="entry name" value="Rieske_2Fe-2S_sf"/>
</dbReference>
<dbReference type="EMBL" id="FNVR01000022">
    <property type="protein sequence ID" value="SEG28800.1"/>
    <property type="molecule type" value="Genomic_DNA"/>
</dbReference>
<evidence type="ECO:0000256" key="6">
    <source>
        <dbReference type="ARBA" id="ARBA00038001"/>
    </source>
</evidence>
<dbReference type="RefSeq" id="WP_103925852.1">
    <property type="nucleotide sequence ID" value="NZ_FNVR01000022.1"/>
</dbReference>
<dbReference type="PANTHER" id="PTHR21496:SF0">
    <property type="entry name" value="RIESKE DOMAIN-CONTAINING PROTEIN"/>
    <property type="match status" value="1"/>
</dbReference>
<keyword evidence="9" id="KW-1185">Reference proteome</keyword>
<evidence type="ECO:0000256" key="2">
    <source>
        <dbReference type="ARBA" id="ARBA00022723"/>
    </source>
</evidence>
<dbReference type="Gene3D" id="2.102.10.10">
    <property type="entry name" value="Rieske [2Fe-2S] iron-sulphur domain"/>
    <property type="match status" value="1"/>
</dbReference>
<keyword evidence="1" id="KW-0001">2Fe-2S</keyword>
<dbReference type="AlphaFoldDB" id="A0A1H5YYC1"/>
<dbReference type="STRING" id="1120964.GCA_001313265_04941"/>
<dbReference type="InterPro" id="IPR017941">
    <property type="entry name" value="Rieske_2Fe-2S"/>
</dbReference>
<evidence type="ECO:0000256" key="3">
    <source>
        <dbReference type="ARBA" id="ARBA00023004"/>
    </source>
</evidence>
<name>A0A1H5YYC1_9BACT</name>
<dbReference type="GO" id="GO:0046872">
    <property type="term" value="F:metal ion binding"/>
    <property type="evidence" value="ECO:0007669"/>
    <property type="project" value="UniProtKB-KW"/>
</dbReference>
<comment type="similarity">
    <text evidence="6">Belongs to the bacterial ring-hydroxylating dioxygenase ferredoxin component family.</text>
</comment>
<gene>
    <name evidence="8" type="ORF">SAMN03080598_03234</name>
</gene>
<dbReference type="SUPFAM" id="SSF50022">
    <property type="entry name" value="ISP domain"/>
    <property type="match status" value="1"/>
</dbReference>
<protein>
    <submittedName>
        <fullName evidence="8">Rieske [2Fe-2S] domain-containing protein</fullName>
    </submittedName>
</protein>
<dbReference type="OrthoDB" id="593800at2"/>
<evidence type="ECO:0000259" key="7">
    <source>
        <dbReference type="PROSITE" id="PS51296"/>
    </source>
</evidence>
<keyword evidence="2" id="KW-0479">Metal-binding</keyword>
<dbReference type="GO" id="GO:0051537">
    <property type="term" value="F:2 iron, 2 sulfur cluster binding"/>
    <property type="evidence" value="ECO:0007669"/>
    <property type="project" value="UniProtKB-KW"/>
</dbReference>
<evidence type="ECO:0000313" key="9">
    <source>
        <dbReference type="Proteomes" id="UP000236736"/>
    </source>
</evidence>
<evidence type="ECO:0000256" key="1">
    <source>
        <dbReference type="ARBA" id="ARBA00022714"/>
    </source>
</evidence>
<evidence type="ECO:0000313" key="8">
    <source>
        <dbReference type="EMBL" id="SEG28800.1"/>
    </source>
</evidence>
<dbReference type="PROSITE" id="PS51296">
    <property type="entry name" value="RIESKE"/>
    <property type="match status" value="1"/>
</dbReference>
<feature type="domain" description="Rieske" evidence="7">
    <location>
        <begin position="8"/>
        <end position="103"/>
    </location>
</feature>
<reference evidence="9" key="1">
    <citation type="submission" date="2016-10" db="EMBL/GenBank/DDBJ databases">
        <authorList>
            <person name="Varghese N."/>
            <person name="Submissions S."/>
        </authorList>
    </citation>
    <scope>NUCLEOTIDE SEQUENCE [LARGE SCALE GENOMIC DNA]</scope>
    <source>
        <strain evidence="9">DSM 17298</strain>
    </source>
</reference>
<dbReference type="PANTHER" id="PTHR21496">
    <property type="entry name" value="FERREDOXIN-RELATED"/>
    <property type="match status" value="1"/>
</dbReference>
<proteinExistence type="inferred from homology"/>
<dbReference type="Proteomes" id="UP000236736">
    <property type="component" value="Unassembled WGS sequence"/>
</dbReference>
<sequence>MKEFQLGNSIAEVVEMLPDFRIKKVRLDNREIAIVRMGEKIYGFDIFCPHRGASLIQANIHSGEIICPLHHYRFELQSGRSRAGDCPDLETFPCRLSEKGLTITLP</sequence>